<feature type="compositionally biased region" description="Basic and acidic residues" evidence="1">
    <location>
        <begin position="352"/>
        <end position="364"/>
    </location>
</feature>
<name>G7Y957_CLOSI</name>
<feature type="non-terminal residue" evidence="2">
    <location>
        <position position="451"/>
    </location>
</feature>
<gene>
    <name evidence="2" type="ORF">CLF_103148</name>
</gene>
<sequence>MTYRLYLTQYWAVQANSGMIHFGSWTINRLEDVNDRLTKLVHHPVSLQAEWLRREFEFSRNKLTDLLEIRKGIRKGATAERIFRFSRIGKNNDKNRDHHLKDFAEACRCSLTCVILNGTKRLVISDFKPMLVPNYLKKRFLRPCHVRKTVLFMQEHTQVTVYLVVLPNWISAKKNISHLKAEQTDEKHNGATGTGKYSIHVTSFHMKGLTSVHFNDLYGGARNLRCIRVVAELCFMAFWLSIQLRPDLNRKIAAECCVINHKRVDWFFNFGEFSLQIVRKSLDDHRMIKNGNFEWLDSLFNRYTPLIYMTRIVHMDFYPHKLLLSAIRITGQYVQVCAHGSMRKNPSAPMRNSEHQPTEQSPIRDDRKHISGIEHQNVEVHITTTEGKNRELDTLIVWIKSEKKRLELTLWTGGWSPHVILFHQVLLPWLNRYNVRNGFLLHDAEDFLHCY</sequence>
<evidence type="ECO:0000313" key="3">
    <source>
        <dbReference type="Proteomes" id="UP000008909"/>
    </source>
</evidence>
<evidence type="ECO:0000313" key="2">
    <source>
        <dbReference type="EMBL" id="GAA49492.1"/>
    </source>
</evidence>
<evidence type="ECO:0000256" key="1">
    <source>
        <dbReference type="SAM" id="MobiDB-lite"/>
    </source>
</evidence>
<proteinExistence type="predicted"/>
<protein>
    <submittedName>
        <fullName evidence="2">Uncharacterized protein</fullName>
    </submittedName>
</protein>
<keyword evidence="3" id="KW-1185">Reference proteome</keyword>
<dbReference type="AlphaFoldDB" id="G7Y957"/>
<accession>G7Y957</accession>
<reference key="2">
    <citation type="submission" date="2011-10" db="EMBL/GenBank/DDBJ databases">
        <title>The genome and transcriptome sequence of Clonorchis sinensis provide insights into the carcinogenic liver fluke.</title>
        <authorList>
            <person name="Wang X."/>
            <person name="Huang Y."/>
            <person name="Chen W."/>
            <person name="Liu H."/>
            <person name="Guo L."/>
            <person name="Chen Y."/>
            <person name="Luo F."/>
            <person name="Zhou W."/>
            <person name="Sun J."/>
            <person name="Mao Q."/>
            <person name="Liang P."/>
            <person name="Zhou C."/>
            <person name="Tian Y."/>
            <person name="Men J."/>
            <person name="Lv X."/>
            <person name="Huang L."/>
            <person name="Zhou J."/>
            <person name="Hu Y."/>
            <person name="Li R."/>
            <person name="Zhang F."/>
            <person name="Lei H."/>
            <person name="Li X."/>
            <person name="Hu X."/>
            <person name="Liang C."/>
            <person name="Xu J."/>
            <person name="Wu Z."/>
            <person name="Yu X."/>
        </authorList>
    </citation>
    <scope>NUCLEOTIDE SEQUENCE</scope>
    <source>
        <strain>Henan</strain>
    </source>
</reference>
<reference evidence="2" key="1">
    <citation type="journal article" date="2011" name="Genome Biol.">
        <title>The draft genome of the carcinogenic human liver fluke Clonorchis sinensis.</title>
        <authorList>
            <person name="Wang X."/>
            <person name="Chen W."/>
            <person name="Huang Y."/>
            <person name="Sun J."/>
            <person name="Men J."/>
            <person name="Liu H."/>
            <person name="Luo F."/>
            <person name="Guo L."/>
            <person name="Lv X."/>
            <person name="Deng C."/>
            <person name="Zhou C."/>
            <person name="Fan Y."/>
            <person name="Li X."/>
            <person name="Huang L."/>
            <person name="Hu Y."/>
            <person name="Liang C."/>
            <person name="Hu X."/>
            <person name="Xu J."/>
            <person name="Yu X."/>
        </authorList>
    </citation>
    <scope>NUCLEOTIDE SEQUENCE [LARGE SCALE GENOMIC DNA]</scope>
    <source>
        <strain evidence="2">Henan</strain>
    </source>
</reference>
<organism evidence="2 3">
    <name type="scientific">Clonorchis sinensis</name>
    <name type="common">Chinese liver fluke</name>
    <dbReference type="NCBI Taxonomy" id="79923"/>
    <lineage>
        <taxon>Eukaryota</taxon>
        <taxon>Metazoa</taxon>
        <taxon>Spiralia</taxon>
        <taxon>Lophotrochozoa</taxon>
        <taxon>Platyhelminthes</taxon>
        <taxon>Trematoda</taxon>
        <taxon>Digenea</taxon>
        <taxon>Opisthorchiida</taxon>
        <taxon>Opisthorchiata</taxon>
        <taxon>Opisthorchiidae</taxon>
        <taxon>Clonorchis</taxon>
    </lineage>
</organism>
<feature type="region of interest" description="Disordered" evidence="1">
    <location>
        <begin position="344"/>
        <end position="364"/>
    </location>
</feature>
<dbReference type="Proteomes" id="UP000008909">
    <property type="component" value="Unassembled WGS sequence"/>
</dbReference>
<dbReference type="EMBL" id="DF142963">
    <property type="protein sequence ID" value="GAA49492.1"/>
    <property type="molecule type" value="Genomic_DNA"/>
</dbReference>